<evidence type="ECO:0000313" key="2">
    <source>
        <dbReference type="Proteomes" id="UP000824214"/>
    </source>
</evidence>
<dbReference type="InterPro" id="IPR011013">
    <property type="entry name" value="Gal_mutarotase_sf_dom"/>
</dbReference>
<reference evidence="1" key="2">
    <citation type="submission" date="2021-04" db="EMBL/GenBank/DDBJ databases">
        <authorList>
            <person name="Gilroy R."/>
        </authorList>
    </citation>
    <scope>NUCLEOTIDE SEQUENCE</scope>
    <source>
        <strain evidence="1">ChiBcolR8-3208</strain>
    </source>
</reference>
<gene>
    <name evidence="1" type="ORF">H9942_05675</name>
</gene>
<accession>A0A9D2LYB6</accession>
<organism evidence="1 2">
    <name type="scientific">Candidatus Acutalibacter ornithocaccae</name>
    <dbReference type="NCBI Taxonomy" id="2838416"/>
    <lineage>
        <taxon>Bacteria</taxon>
        <taxon>Bacillati</taxon>
        <taxon>Bacillota</taxon>
        <taxon>Clostridia</taxon>
        <taxon>Eubacteriales</taxon>
        <taxon>Acutalibacteraceae</taxon>
        <taxon>Acutalibacter</taxon>
    </lineage>
</organism>
<dbReference type="PANTHER" id="PTHR11122">
    <property type="entry name" value="APOSPORY-ASSOCIATED PROTEIN C-RELATED"/>
    <property type="match status" value="1"/>
</dbReference>
<sequence length="291" mass="32176">MLYTISNGTYTAQVDSLGAQLVSLKGPDGWEYIWTGDPAYWTGHAPVLFPMVGGLRGGRAKIAGDWHQMGRHGFARHQEFALAEQGEGRLVLRLESNPATLEAYPFPCALTVAYTLTENGYETAFTVENTGDKPMPYAIGGHPGFNIPVDEQAAFEDYVIRFEKEETQRCPGIVGDKLLDYSQITLELEGEREIPLRHELFARDALIFENLNSHTVALVNPATGKGVEMEFSQFPLLGIWSAQNNGPYVCLEPWTGCGTLATEGDVFEQKKGMRTLAPSGKESYAFTIRFL</sequence>
<dbReference type="AlphaFoldDB" id="A0A9D2LYB6"/>
<dbReference type="InterPro" id="IPR014718">
    <property type="entry name" value="GH-type_carb-bd"/>
</dbReference>
<dbReference type="SUPFAM" id="SSF74650">
    <property type="entry name" value="Galactose mutarotase-like"/>
    <property type="match status" value="1"/>
</dbReference>
<proteinExistence type="predicted"/>
<dbReference type="GO" id="GO:0016853">
    <property type="term" value="F:isomerase activity"/>
    <property type="evidence" value="ECO:0007669"/>
    <property type="project" value="InterPro"/>
</dbReference>
<dbReference type="GO" id="GO:0005975">
    <property type="term" value="P:carbohydrate metabolic process"/>
    <property type="evidence" value="ECO:0007669"/>
    <property type="project" value="InterPro"/>
</dbReference>
<dbReference type="EMBL" id="DWXZ01000119">
    <property type="protein sequence ID" value="HJB37540.1"/>
    <property type="molecule type" value="Genomic_DNA"/>
</dbReference>
<dbReference type="PANTHER" id="PTHR11122:SF13">
    <property type="entry name" value="GLUCOSE-6-PHOSPHATE 1-EPIMERASE"/>
    <property type="match status" value="1"/>
</dbReference>
<dbReference type="Gene3D" id="2.70.98.10">
    <property type="match status" value="1"/>
</dbReference>
<name>A0A9D2LYB6_9FIRM</name>
<dbReference type="InterPro" id="IPR008183">
    <property type="entry name" value="Aldose_1/G6P_1-epimerase"/>
</dbReference>
<dbReference type="Pfam" id="PF01263">
    <property type="entry name" value="Aldose_epim"/>
    <property type="match status" value="1"/>
</dbReference>
<comment type="caution">
    <text evidence="1">The sequence shown here is derived from an EMBL/GenBank/DDBJ whole genome shotgun (WGS) entry which is preliminary data.</text>
</comment>
<dbReference type="InterPro" id="IPR037481">
    <property type="entry name" value="LacX"/>
</dbReference>
<evidence type="ECO:0000313" key="1">
    <source>
        <dbReference type="EMBL" id="HJB37540.1"/>
    </source>
</evidence>
<dbReference type="CDD" id="cd09024">
    <property type="entry name" value="Aldose_epim_lacX"/>
    <property type="match status" value="1"/>
</dbReference>
<reference evidence="1" key="1">
    <citation type="journal article" date="2021" name="PeerJ">
        <title>Extensive microbial diversity within the chicken gut microbiome revealed by metagenomics and culture.</title>
        <authorList>
            <person name="Gilroy R."/>
            <person name="Ravi A."/>
            <person name="Getino M."/>
            <person name="Pursley I."/>
            <person name="Horton D.L."/>
            <person name="Alikhan N.F."/>
            <person name="Baker D."/>
            <person name="Gharbi K."/>
            <person name="Hall N."/>
            <person name="Watson M."/>
            <person name="Adriaenssens E.M."/>
            <person name="Foster-Nyarko E."/>
            <person name="Jarju S."/>
            <person name="Secka A."/>
            <person name="Antonio M."/>
            <person name="Oren A."/>
            <person name="Chaudhuri R.R."/>
            <person name="La Ragione R."/>
            <person name="Hildebrand F."/>
            <person name="Pallen M.J."/>
        </authorList>
    </citation>
    <scope>NUCLEOTIDE SEQUENCE</scope>
    <source>
        <strain evidence="1">ChiBcolR8-3208</strain>
    </source>
</reference>
<dbReference type="Proteomes" id="UP000824214">
    <property type="component" value="Unassembled WGS sequence"/>
</dbReference>
<protein>
    <submittedName>
        <fullName evidence="1">Aldose 1-epimerase family protein</fullName>
    </submittedName>
</protein>
<dbReference type="GO" id="GO:0030246">
    <property type="term" value="F:carbohydrate binding"/>
    <property type="evidence" value="ECO:0007669"/>
    <property type="project" value="InterPro"/>
</dbReference>